<dbReference type="RefSeq" id="WP_133639804.1">
    <property type="nucleotide sequence ID" value="NZ_SNZV01000003.1"/>
</dbReference>
<name>A0A4R7D1C8_9SPHI</name>
<sequence length="118" mass="13452">MIKQKGDGALTAVKIHYLSEVCSLLTHHSLEFVRSAGTIKNHVNRIRQSASAIKTTLAVDNIRMIERREENVFDEKSELYHLIELVFKLGLSSLPEINQVLKELFKSKIDSDHHSLDL</sequence>
<dbReference type="EMBL" id="SNZV01000003">
    <property type="protein sequence ID" value="TDS14769.1"/>
    <property type="molecule type" value="Genomic_DNA"/>
</dbReference>
<evidence type="ECO:0000313" key="2">
    <source>
        <dbReference type="Proteomes" id="UP000294752"/>
    </source>
</evidence>
<evidence type="ECO:0000313" key="1">
    <source>
        <dbReference type="EMBL" id="TDS14769.1"/>
    </source>
</evidence>
<protein>
    <submittedName>
        <fullName evidence="1">Uncharacterized protein</fullName>
    </submittedName>
</protein>
<dbReference type="AlphaFoldDB" id="A0A4R7D1C8"/>
<dbReference type="Proteomes" id="UP000294752">
    <property type="component" value="Unassembled WGS sequence"/>
</dbReference>
<reference evidence="1 2" key="1">
    <citation type="submission" date="2019-03" db="EMBL/GenBank/DDBJ databases">
        <title>Genomic Encyclopedia of Type Strains, Phase III (KMG-III): the genomes of soil and plant-associated and newly described type strains.</title>
        <authorList>
            <person name="Whitman W."/>
        </authorList>
    </citation>
    <scope>NUCLEOTIDE SEQUENCE [LARGE SCALE GENOMIC DNA]</scope>
    <source>
        <strain evidence="1 2">CGMCC 1.12801</strain>
    </source>
</reference>
<gene>
    <name evidence="1" type="ORF">B0I21_103268</name>
</gene>
<keyword evidence="2" id="KW-1185">Reference proteome</keyword>
<organism evidence="1 2">
    <name type="scientific">Sphingobacterium paludis</name>
    <dbReference type="NCBI Taxonomy" id="1476465"/>
    <lineage>
        <taxon>Bacteria</taxon>
        <taxon>Pseudomonadati</taxon>
        <taxon>Bacteroidota</taxon>
        <taxon>Sphingobacteriia</taxon>
        <taxon>Sphingobacteriales</taxon>
        <taxon>Sphingobacteriaceae</taxon>
        <taxon>Sphingobacterium</taxon>
    </lineage>
</organism>
<comment type="caution">
    <text evidence="1">The sequence shown here is derived from an EMBL/GenBank/DDBJ whole genome shotgun (WGS) entry which is preliminary data.</text>
</comment>
<proteinExistence type="predicted"/>
<accession>A0A4R7D1C8</accession>
<dbReference type="OrthoDB" id="9829717at2"/>